<comment type="caution">
    <text evidence="1">The sequence shown here is derived from an EMBL/GenBank/DDBJ whole genome shotgun (WGS) entry which is preliminary data.</text>
</comment>
<proteinExistence type="predicted"/>
<accession>A0AA94ENT2</accession>
<evidence type="ECO:0000313" key="1">
    <source>
        <dbReference type="EMBL" id="RVD77258.1"/>
    </source>
</evidence>
<gene>
    <name evidence="1" type="ORF">A9HBioS_2772</name>
</gene>
<dbReference type="Proteomes" id="UP000288002">
    <property type="component" value="Unassembled WGS sequence"/>
</dbReference>
<sequence>MNPPDGNAAGADGIPATPGLNNLMEKLQPLIDNGRLDNLVDLLSLVSDTVDLLDAAMVEKLAQLFENGTAAIWTVSNAVRVAKAEVSAQSSASGILALLKLLNEEDTRKGVAVALKTLNVIGRQL</sequence>
<reference evidence="1 2" key="1">
    <citation type="submission" date="2016-10" db="EMBL/GenBank/DDBJ databases">
        <title>Search of new enzymes for the oxidation of sulfur compounds.</title>
        <authorList>
            <person name="Novo A."/>
            <person name="Moreira I.S."/>
            <person name="Castro P.M."/>
        </authorList>
    </citation>
    <scope>NUCLEOTIDE SEQUENCE [LARGE SCALE GENOMIC DNA]</scope>
    <source>
        <strain evidence="1 2">A9</strain>
    </source>
</reference>
<organism evidence="1 2">
    <name type="scientific">Pseudomonas koreensis</name>
    <dbReference type="NCBI Taxonomy" id="198620"/>
    <lineage>
        <taxon>Bacteria</taxon>
        <taxon>Pseudomonadati</taxon>
        <taxon>Pseudomonadota</taxon>
        <taxon>Gammaproteobacteria</taxon>
        <taxon>Pseudomonadales</taxon>
        <taxon>Pseudomonadaceae</taxon>
        <taxon>Pseudomonas</taxon>
    </lineage>
</organism>
<dbReference type="EMBL" id="MKWS01000008">
    <property type="protein sequence ID" value="RVD77258.1"/>
    <property type="molecule type" value="Genomic_DNA"/>
</dbReference>
<protein>
    <recommendedName>
        <fullName evidence="3">DUF1641 domain-containing protein</fullName>
    </recommendedName>
</protein>
<dbReference type="RefSeq" id="WP_127649680.1">
    <property type="nucleotide sequence ID" value="NZ_MKWS01000008.1"/>
</dbReference>
<evidence type="ECO:0008006" key="3">
    <source>
        <dbReference type="Google" id="ProtNLM"/>
    </source>
</evidence>
<name>A0AA94ENT2_9PSED</name>
<dbReference type="AlphaFoldDB" id="A0AA94ENT2"/>
<evidence type="ECO:0000313" key="2">
    <source>
        <dbReference type="Proteomes" id="UP000288002"/>
    </source>
</evidence>